<keyword evidence="1" id="KW-0732">Signal</keyword>
<organism evidence="2 3">
    <name type="scientific">Dyadobacter luteus</name>
    <dbReference type="NCBI Taxonomy" id="2259619"/>
    <lineage>
        <taxon>Bacteria</taxon>
        <taxon>Pseudomonadati</taxon>
        <taxon>Bacteroidota</taxon>
        <taxon>Cytophagia</taxon>
        <taxon>Cytophagales</taxon>
        <taxon>Spirosomataceae</taxon>
        <taxon>Dyadobacter</taxon>
    </lineage>
</organism>
<dbReference type="Gene3D" id="2.40.160.130">
    <property type="entry name" value="Capsule assembly protein Wzi"/>
    <property type="match status" value="1"/>
</dbReference>
<evidence type="ECO:0000313" key="3">
    <source>
        <dbReference type="Proteomes" id="UP000256373"/>
    </source>
</evidence>
<dbReference type="AlphaFoldDB" id="A0A3D8YDD7"/>
<evidence type="ECO:0000313" key="2">
    <source>
        <dbReference type="EMBL" id="REA62490.1"/>
    </source>
</evidence>
<name>A0A3D8YDD7_9BACT</name>
<reference evidence="2 3" key="1">
    <citation type="submission" date="2018-07" db="EMBL/GenBank/DDBJ databases">
        <title>Dyadobacter roseus sp. nov., isolated from rose rhizosphere soil.</title>
        <authorList>
            <person name="Chen L."/>
        </authorList>
    </citation>
    <scope>NUCLEOTIDE SEQUENCE [LARGE SCALE GENOMIC DNA]</scope>
    <source>
        <strain evidence="2 3">RS19</strain>
    </source>
</reference>
<feature type="chain" id="PRO_5017621474" description="Capsule assembly Wzi family protein" evidence="1">
    <location>
        <begin position="21"/>
        <end position="474"/>
    </location>
</feature>
<evidence type="ECO:0000256" key="1">
    <source>
        <dbReference type="SAM" id="SignalP"/>
    </source>
</evidence>
<gene>
    <name evidence="2" type="ORF">DSL64_09585</name>
</gene>
<dbReference type="OrthoDB" id="596512at2"/>
<dbReference type="InterPro" id="IPR026950">
    <property type="entry name" value="Caps_assemb_Wzi"/>
</dbReference>
<dbReference type="RefSeq" id="WP_115830521.1">
    <property type="nucleotide sequence ID" value="NZ_QNUL01000005.1"/>
</dbReference>
<evidence type="ECO:0008006" key="4">
    <source>
        <dbReference type="Google" id="ProtNLM"/>
    </source>
</evidence>
<sequence length="474" mass="53146">MKGIPLVIFFCWLHATVAFGQDSTITYNVNLQGAIPHGNLPFWLHSNTNGNIPLQGSFALGQFSLHKNYHVHNPRFFQWSAGVEAVTSVGKINEAFFSDFYIAGKAGPIELIIGQRKEFTGLADSLLTSGSVGMGSDFRPYPKIQLSTPKFFNIIPGSDFLAFKFSYSDAILGGANVQYGNISYIPDVYLHQKTLYARIGGIYSKLSLYAGFNHQAMWGGEDQIFSGGLKRMTAYNYVIFGKPWARSRVGNHFGTIDLAVEMRINTGSFLLYRQSIYEDGSLAQLSNVTDGLNGIRFKRNNRISDKSLRVNTALLEFIYTKNQGGEIFDFHGGIFGNDNYYNHYVYRQGWSYRGRSLGNPLLSAQSLLRDNLPKDPSSFTTNNRIVGLHTGLDILWRDYKIAFKGTFTQNSGTYNTPFDPPLNQFSFLLRMERPIEFFNGSVMYLNIAADKGKIYPSSTAVSVGWLKHGFLSKQ</sequence>
<keyword evidence="3" id="KW-1185">Reference proteome</keyword>
<accession>A0A3D8YDD7</accession>
<dbReference type="EMBL" id="QNUL01000005">
    <property type="protein sequence ID" value="REA62490.1"/>
    <property type="molecule type" value="Genomic_DNA"/>
</dbReference>
<dbReference type="Pfam" id="PF14052">
    <property type="entry name" value="Caps_assemb_Wzi"/>
    <property type="match status" value="1"/>
</dbReference>
<protein>
    <recommendedName>
        <fullName evidence="4">Capsule assembly Wzi family protein</fullName>
    </recommendedName>
</protein>
<dbReference type="Proteomes" id="UP000256373">
    <property type="component" value="Unassembled WGS sequence"/>
</dbReference>
<dbReference type="InterPro" id="IPR038636">
    <property type="entry name" value="Wzi_sf"/>
</dbReference>
<proteinExistence type="predicted"/>
<comment type="caution">
    <text evidence="2">The sequence shown here is derived from an EMBL/GenBank/DDBJ whole genome shotgun (WGS) entry which is preliminary data.</text>
</comment>
<feature type="signal peptide" evidence="1">
    <location>
        <begin position="1"/>
        <end position="20"/>
    </location>
</feature>